<proteinExistence type="predicted"/>
<gene>
    <name evidence="1" type="ORF">HX845_02375</name>
</gene>
<comment type="caution">
    <text evidence="1">The sequence shown here is derived from an EMBL/GenBank/DDBJ whole genome shotgun (WGS) entry which is preliminary data.</text>
</comment>
<dbReference type="RefSeq" id="WP_017127933.1">
    <property type="nucleotide sequence ID" value="NZ_JACAOL010000207.1"/>
</dbReference>
<evidence type="ECO:0000313" key="2">
    <source>
        <dbReference type="Proteomes" id="UP000517547"/>
    </source>
</evidence>
<organism evidence="1 2">
    <name type="scientific">Pseudomonas gingeri</name>
    <dbReference type="NCBI Taxonomy" id="117681"/>
    <lineage>
        <taxon>Bacteria</taxon>
        <taxon>Pseudomonadati</taxon>
        <taxon>Pseudomonadota</taxon>
        <taxon>Gammaproteobacteria</taxon>
        <taxon>Pseudomonadales</taxon>
        <taxon>Pseudomonadaceae</taxon>
        <taxon>Pseudomonas</taxon>
    </lineage>
</organism>
<accession>A0A7Y8CBC4</accession>
<dbReference type="Proteomes" id="UP000517547">
    <property type="component" value="Unassembled WGS sequence"/>
</dbReference>
<sequence length="165" mass="18035">MSDAISNKDQTPAKTFTLFNQNGIKITLDLPGALQINQNRQELYTSAPVLHNSTIFPIKSAKFTINLDDVRDASSNVIANVRWWNPSIFNGEQTMEFNVEAIQPNETGKCTPASSGYSQVRWATSVSSGRAQETFTNTLNLVSLIYGPLPSNTTNKADGPIIQVG</sequence>
<evidence type="ECO:0000313" key="1">
    <source>
        <dbReference type="EMBL" id="NWC12478.1"/>
    </source>
</evidence>
<dbReference type="AlphaFoldDB" id="A0A7Y8CBC4"/>
<protein>
    <submittedName>
        <fullName evidence="1">Uncharacterized protein</fullName>
    </submittedName>
</protein>
<reference evidence="1 2" key="1">
    <citation type="submission" date="2020-04" db="EMBL/GenBank/DDBJ databases">
        <title>Molecular characterization of pseudomonads from Agaricus bisporus reveal novel blotch 2 pathogens in Western Europe.</title>
        <authorList>
            <person name="Taparia T."/>
            <person name="Krijger M."/>
            <person name="Haynes E."/>
            <person name="Elpinstone J.G."/>
            <person name="Noble R."/>
            <person name="Van Der Wolf J."/>
        </authorList>
    </citation>
    <scope>NUCLEOTIDE SEQUENCE [LARGE SCALE GENOMIC DNA]</scope>
    <source>
        <strain evidence="1 2">IPO3738</strain>
    </source>
</reference>
<dbReference type="EMBL" id="JACAQE010000001">
    <property type="protein sequence ID" value="NWC12478.1"/>
    <property type="molecule type" value="Genomic_DNA"/>
</dbReference>
<name>A0A7Y8CBC4_9PSED</name>